<dbReference type="GO" id="GO:0005886">
    <property type="term" value="C:plasma membrane"/>
    <property type="evidence" value="ECO:0007669"/>
    <property type="project" value="TreeGrafter"/>
</dbReference>
<dbReference type="RefSeq" id="WP_087997874.1">
    <property type="nucleotide sequence ID" value="NZ_BMHB01000001.1"/>
</dbReference>
<dbReference type="AlphaFoldDB" id="A0A8J3F104"/>
<evidence type="ECO:0000313" key="2">
    <source>
        <dbReference type="EMBL" id="GGI12831.1"/>
    </source>
</evidence>
<dbReference type="PANTHER" id="PTHR38442:SF1">
    <property type="entry name" value="INNER MEMBRANE PROTEIN"/>
    <property type="match status" value="1"/>
</dbReference>
<keyword evidence="1" id="KW-1133">Transmembrane helix</keyword>
<reference evidence="3" key="1">
    <citation type="journal article" date="2019" name="Int. J. Syst. Evol. Microbiol.">
        <title>The Global Catalogue of Microorganisms (GCM) 10K type strain sequencing project: providing services to taxonomists for standard genome sequencing and annotation.</title>
        <authorList>
            <consortium name="The Broad Institute Genomics Platform"/>
            <consortium name="The Broad Institute Genome Sequencing Center for Infectious Disease"/>
            <person name="Wu L."/>
            <person name="Ma J."/>
        </authorList>
    </citation>
    <scope>NUCLEOTIDE SEQUENCE [LARGE SCALE GENOMIC DNA]</scope>
    <source>
        <strain evidence="3">CGMCC 1.14993</strain>
    </source>
</reference>
<evidence type="ECO:0008006" key="4">
    <source>
        <dbReference type="Google" id="ProtNLM"/>
    </source>
</evidence>
<protein>
    <recommendedName>
        <fullName evidence="4">DUF445 domain-containing protein</fullName>
    </recommendedName>
</protein>
<comment type="caution">
    <text evidence="2">The sequence shown here is derived from an EMBL/GenBank/DDBJ whole genome shotgun (WGS) entry which is preliminary data.</text>
</comment>
<accession>A0A8J3F104</accession>
<feature type="transmembrane region" description="Helical" evidence="1">
    <location>
        <begin position="12"/>
        <end position="29"/>
    </location>
</feature>
<feature type="transmembrane region" description="Helical" evidence="1">
    <location>
        <begin position="35"/>
        <end position="57"/>
    </location>
</feature>
<dbReference type="InterPro" id="IPR007383">
    <property type="entry name" value="DUF445"/>
</dbReference>
<keyword evidence="1" id="KW-0472">Membrane</keyword>
<gene>
    <name evidence="2" type="ORF">GCM10007380_14880</name>
</gene>
<name>A0A8J3F104_9BACI</name>
<sequence>MVEKNSKRLANLSLLVASTGFVATMPFQAKFIQILSGGFEAALVGGLADWFAVTAMFRHPLNIPIPHTALLPKNRAKITEGILSSLNNQWLSKESLIEKVNEQKWIEKGVDSFENMLNDEESKEKIISSIQEFGSSIQKKSIEKIIQDSLHTTLKSISSEKIWSNVIDKIFQNEWDEKTYEFLIDKIEDYVKMPHIKELIGREIIQFIERKFFMIKAFLPMIGEEKIIEFIHNGLLDLLIELKNPESDRRKTILSFIRIEAEKSKTNENVIRQLDEWKNSGATYAIQEVTNWIQNKLADRTYILNTLLRLLDFIKKSGWVNKIDISFKKILYQLIEKYHYKIGELVRMNIEKLSTEEITDLLENKIGKDITWIRVNGAVCGFLIGIILSTIQIIFK</sequence>
<dbReference type="PANTHER" id="PTHR38442">
    <property type="entry name" value="INNER MEMBRANE PROTEIN-RELATED"/>
    <property type="match status" value="1"/>
</dbReference>
<organism evidence="2 3">
    <name type="scientific">Gottfriedia solisilvae</name>
    <dbReference type="NCBI Taxonomy" id="1516104"/>
    <lineage>
        <taxon>Bacteria</taxon>
        <taxon>Bacillati</taxon>
        <taxon>Bacillota</taxon>
        <taxon>Bacilli</taxon>
        <taxon>Bacillales</taxon>
        <taxon>Bacillaceae</taxon>
        <taxon>Gottfriedia</taxon>
    </lineage>
</organism>
<evidence type="ECO:0000256" key="1">
    <source>
        <dbReference type="SAM" id="Phobius"/>
    </source>
</evidence>
<keyword evidence="1" id="KW-0812">Transmembrane</keyword>
<evidence type="ECO:0000313" key="3">
    <source>
        <dbReference type="Proteomes" id="UP000626244"/>
    </source>
</evidence>
<keyword evidence="3" id="KW-1185">Reference proteome</keyword>
<dbReference type="OrthoDB" id="9769590at2"/>
<dbReference type="EMBL" id="BMHB01000001">
    <property type="protein sequence ID" value="GGI12831.1"/>
    <property type="molecule type" value="Genomic_DNA"/>
</dbReference>
<proteinExistence type="predicted"/>
<dbReference type="Proteomes" id="UP000626244">
    <property type="component" value="Unassembled WGS sequence"/>
</dbReference>
<feature type="transmembrane region" description="Helical" evidence="1">
    <location>
        <begin position="375"/>
        <end position="395"/>
    </location>
</feature>
<dbReference type="Pfam" id="PF04286">
    <property type="entry name" value="DUF445"/>
    <property type="match status" value="1"/>
</dbReference>